<gene>
    <name evidence="3" type="ORF">RSOL_391270</name>
</gene>
<organism evidence="3 4">
    <name type="scientific">Rhizoctonia solani AG-3 Rhs1AP</name>
    <dbReference type="NCBI Taxonomy" id="1086054"/>
    <lineage>
        <taxon>Eukaryota</taxon>
        <taxon>Fungi</taxon>
        <taxon>Dikarya</taxon>
        <taxon>Basidiomycota</taxon>
        <taxon>Agaricomycotina</taxon>
        <taxon>Agaricomycetes</taxon>
        <taxon>Cantharellales</taxon>
        <taxon>Ceratobasidiaceae</taxon>
        <taxon>Rhizoctonia</taxon>
    </lineage>
</organism>
<comment type="caution">
    <text evidence="3">The sequence shown here is derived from an EMBL/GenBank/DDBJ whole genome shotgun (WGS) entry which is preliminary data.</text>
</comment>
<feature type="domain" description="Nephrocystin 3-like N-terminal" evidence="2">
    <location>
        <begin position="7"/>
        <end position="50"/>
    </location>
</feature>
<sequence length="183" mass="20584">MAIEHTLVDGLIVVIDALDELEDAVGAQTILKLVFENSTEVPVKFLITSRPDRGLLTEIMLQDNRILRVQHLHEVHKTKIQVNQPLEALYQQDMDVFYTSTLTEIFDGSNQNTEELNAIKLSLLWSAACIQKPLAVNSLARLLKLDERQAMSAWGPLQFVLDTLVGTRLITAPPASFLDFIFQ</sequence>
<name>X8JDF0_9AGAM</name>
<evidence type="ECO:0000256" key="1">
    <source>
        <dbReference type="ARBA" id="ARBA00022737"/>
    </source>
</evidence>
<evidence type="ECO:0000313" key="3">
    <source>
        <dbReference type="EMBL" id="EUC61291.1"/>
    </source>
</evidence>
<keyword evidence="1" id="KW-0677">Repeat</keyword>
<dbReference type="AlphaFoldDB" id="X8JDF0"/>
<evidence type="ECO:0000259" key="2">
    <source>
        <dbReference type="Pfam" id="PF24883"/>
    </source>
</evidence>
<protein>
    <submittedName>
        <fullName evidence="3">Vegetative incompatibility protein HET-E-1, putative</fullName>
    </submittedName>
</protein>
<reference evidence="4" key="1">
    <citation type="journal article" date="2014" name="Genome Announc.">
        <title>Draft genome sequence of the plant-pathogenic soil fungus Rhizoctonia solani anastomosis group 3 strain Rhs1AP.</title>
        <authorList>
            <person name="Cubeta M.A."/>
            <person name="Thomas E."/>
            <person name="Dean R.A."/>
            <person name="Jabaji S."/>
            <person name="Neate S.M."/>
            <person name="Tavantzis S."/>
            <person name="Toda T."/>
            <person name="Vilgalys R."/>
            <person name="Bharathan N."/>
            <person name="Fedorova-Abrams N."/>
            <person name="Pakala S.B."/>
            <person name="Pakala S.M."/>
            <person name="Zafar N."/>
            <person name="Joardar V."/>
            <person name="Losada L."/>
            <person name="Nierman W.C."/>
        </authorList>
    </citation>
    <scope>NUCLEOTIDE SEQUENCE [LARGE SCALE GENOMIC DNA]</scope>
    <source>
        <strain evidence="4">AG-3</strain>
    </source>
</reference>
<accession>X8JDF0</accession>
<dbReference type="OrthoDB" id="5967843at2759"/>
<dbReference type="Proteomes" id="UP000030108">
    <property type="component" value="Unassembled WGS sequence"/>
</dbReference>
<dbReference type="InterPro" id="IPR056884">
    <property type="entry name" value="NPHP3-like_N"/>
</dbReference>
<dbReference type="EMBL" id="JATN01000319">
    <property type="protein sequence ID" value="EUC61291.1"/>
    <property type="molecule type" value="Genomic_DNA"/>
</dbReference>
<evidence type="ECO:0000313" key="4">
    <source>
        <dbReference type="Proteomes" id="UP000030108"/>
    </source>
</evidence>
<proteinExistence type="predicted"/>
<dbReference type="Pfam" id="PF24883">
    <property type="entry name" value="NPHP3_N"/>
    <property type="match status" value="1"/>
</dbReference>